<feature type="region of interest" description="Disordered" evidence="2">
    <location>
        <begin position="1"/>
        <end position="101"/>
    </location>
</feature>
<keyword evidence="4" id="KW-1185">Reference proteome</keyword>
<feature type="compositionally biased region" description="Basic and acidic residues" evidence="2">
    <location>
        <begin position="536"/>
        <end position="550"/>
    </location>
</feature>
<gene>
    <name evidence="3" type="ORF">I306_02984</name>
</gene>
<feature type="compositionally biased region" description="Basic and acidic residues" evidence="2">
    <location>
        <begin position="62"/>
        <end position="77"/>
    </location>
</feature>
<evidence type="ECO:0000256" key="1">
    <source>
        <dbReference type="RuleBase" id="RU004374"/>
    </source>
</evidence>
<feature type="compositionally biased region" description="Polar residues" evidence="2">
    <location>
        <begin position="665"/>
        <end position="685"/>
    </location>
</feature>
<name>A0ABR5BWI4_9TREE</name>
<feature type="region of interest" description="Disordered" evidence="2">
    <location>
        <begin position="482"/>
        <end position="576"/>
    </location>
</feature>
<dbReference type="Proteomes" id="UP000054272">
    <property type="component" value="Unassembled WGS sequence"/>
</dbReference>
<feature type="compositionally biased region" description="Basic residues" evidence="2">
    <location>
        <begin position="1"/>
        <end position="19"/>
    </location>
</feature>
<sequence>MALKKKSSVKNKKTQRKSRQPASDSSVLENDHTLASSIPPSPLATPTAEPAQTVQPLQLTPTRDEGPRAEHDKEAMHSHSQPPLELTHTEPGTPPSRASSALPALSLAHTRLQDSSSSEIAQLPPQLRNFLSSPKSPEEIDHVINLFEANSVPFDPSSLYNRNMSSEDVENMLMKEYRARIRMHEEKMKSNGQMTMKNQDPALLKPGGVIPEVYGRNNHHHVRHASLPSFSEGMSGLGIDMGQQSPSDCLHARYESERMLTPRGVKETTSGKTTMSSSHLEFGRGLKSNENGVINEKKKRKNAKKKEKEKEKKKEKQAAAAAAAQVPKEPKGYDEGEAVVQMAVKKDAGWNAFVKEAAETYSEVDGGALFSPSAESATTYEKLVTPLGAHEEKLPAPSLVNEDGTTESKKELVHGRQVENKIVVTITSFENPVEDDLAAFAANLSYEYSIGTPTTPLSVPASPDEISNRKFGSAAGKIRTFAPFDNSGNVAGTDDHAGQEQESETSASQEGLTVIDECEEEPLEESRQAGLQIIPEARESESVKLTEEAKNPTVDSRGSPKIESGGPDSKSSECPLVVREQSTTIYRIPSELSNCRPNSDAVMALPASQDSNQPEGIHLSPARPVFLVERRDQTVVVESKYDNTPRSVALKETMSTPVPLERPSHNNCQQDRLTSVSLRRNNSWGKNRLRPSYSAQSSPEKQKPRPLPGYQHMVEIPSLSLVKPEPNLLSQSSSMNNGLNFSRPLSLPSSPVKARIGRLPQSFPLERSWTMYFSDTSEKGQHKHRLHLQSAHEYNSGLVTVFNASDLEEFFGGWKALRRAIAGTKGRDIEPRGMPMQGGAGLGADLMNDDTNLHLFADGIKPMWEDKMCRKGGKFMMAGDAALMDNVFLEICLLLIGGSLHDAVPSPPGVRAKSIICGVAISRRKMTRLEIWLGGENGPDPVWVDMIYTHFSRCFPQIRLFPYKPFGRP</sequence>
<feature type="region of interest" description="Disordered" evidence="2">
    <location>
        <begin position="647"/>
        <end position="710"/>
    </location>
</feature>
<feature type="compositionally biased region" description="Basic and acidic residues" evidence="2">
    <location>
        <begin position="306"/>
        <end position="317"/>
    </location>
</feature>
<feature type="region of interest" description="Disordered" evidence="2">
    <location>
        <begin position="391"/>
        <end position="413"/>
    </location>
</feature>
<dbReference type="InterPro" id="IPR023398">
    <property type="entry name" value="TIF_eIF4e-like"/>
</dbReference>
<dbReference type="Gene3D" id="3.30.760.10">
    <property type="entry name" value="RNA Cap, Translation Initiation Factor Eif4e"/>
    <property type="match status" value="1"/>
</dbReference>
<feature type="compositionally biased region" description="Basic and acidic residues" evidence="2">
    <location>
        <begin position="255"/>
        <end position="266"/>
    </location>
</feature>
<organism evidence="3 4">
    <name type="scientific">Cryptococcus gattii EJB2</name>
    <dbReference type="NCBI Taxonomy" id="1296103"/>
    <lineage>
        <taxon>Eukaryota</taxon>
        <taxon>Fungi</taxon>
        <taxon>Dikarya</taxon>
        <taxon>Basidiomycota</taxon>
        <taxon>Agaricomycotina</taxon>
        <taxon>Tremellomycetes</taxon>
        <taxon>Tremellales</taxon>
        <taxon>Cryptococcaceae</taxon>
        <taxon>Cryptococcus</taxon>
        <taxon>Cryptococcus gattii species complex</taxon>
    </lineage>
</organism>
<keyword evidence="1" id="KW-0648">Protein biosynthesis</keyword>
<dbReference type="InterPro" id="IPR001040">
    <property type="entry name" value="TIF_eIF_4E"/>
</dbReference>
<reference evidence="3 4" key="1">
    <citation type="submission" date="2015-01" db="EMBL/GenBank/DDBJ databases">
        <title>The Genome Sequence of Cryptococcus gattii EJB2.</title>
        <authorList>
            <consortium name="The Broad Institute Genomics Platform"/>
            <person name="Cuomo C."/>
            <person name="Litvintseva A."/>
            <person name="Chen Y."/>
            <person name="Heitman J."/>
            <person name="Sun S."/>
            <person name="Springer D."/>
            <person name="Dromer F."/>
            <person name="Young S."/>
            <person name="Zeng Q."/>
            <person name="Gargeya S."/>
            <person name="Abouelleil A."/>
            <person name="Alvarado L."/>
            <person name="Chapman S.B."/>
            <person name="Gainer-Dewar J."/>
            <person name="Goldberg J."/>
            <person name="Griggs A."/>
            <person name="Gujja S."/>
            <person name="Hansen M."/>
            <person name="Howarth C."/>
            <person name="Imamovic A."/>
            <person name="Larimer J."/>
            <person name="Murphy C."/>
            <person name="Naylor J."/>
            <person name="Pearson M."/>
            <person name="Priest M."/>
            <person name="Roberts A."/>
            <person name="Saif S."/>
            <person name="Shea T."/>
            <person name="Sykes S."/>
            <person name="Wortman J."/>
            <person name="Nusbaum C."/>
            <person name="Birren B."/>
        </authorList>
    </citation>
    <scope>NUCLEOTIDE SEQUENCE [LARGE SCALE GENOMIC DNA]</scope>
    <source>
        <strain evidence="3 4">EJB2</strain>
    </source>
</reference>
<evidence type="ECO:0000313" key="3">
    <source>
        <dbReference type="EMBL" id="KIR80020.1"/>
    </source>
</evidence>
<dbReference type="SUPFAM" id="SSF55418">
    <property type="entry name" value="eIF4e-like"/>
    <property type="match status" value="1"/>
</dbReference>
<evidence type="ECO:0000256" key="2">
    <source>
        <dbReference type="SAM" id="MobiDB-lite"/>
    </source>
</evidence>
<accession>A0ABR5BWI4</accession>
<protein>
    <submittedName>
        <fullName evidence="3">Uncharacterized protein</fullName>
    </submittedName>
</protein>
<dbReference type="PANTHER" id="PTHR11960:SF71">
    <property type="entry name" value="TRANSLATION INITIATION FACTOR 4E"/>
    <property type="match status" value="1"/>
</dbReference>
<dbReference type="EMBL" id="KN848661">
    <property type="protein sequence ID" value="KIR80020.1"/>
    <property type="molecule type" value="Genomic_DNA"/>
</dbReference>
<keyword evidence="1" id="KW-0694">RNA-binding</keyword>
<feature type="compositionally biased region" description="Polar residues" evidence="2">
    <location>
        <begin position="20"/>
        <end position="38"/>
    </location>
</feature>
<feature type="region of interest" description="Disordered" evidence="2">
    <location>
        <begin position="255"/>
        <end position="333"/>
    </location>
</feature>
<dbReference type="PANTHER" id="PTHR11960">
    <property type="entry name" value="EUKARYOTIC TRANSLATION INITIATION FACTOR 4E RELATED"/>
    <property type="match status" value="1"/>
</dbReference>
<keyword evidence="1" id="KW-0396">Initiation factor</keyword>
<dbReference type="Pfam" id="PF01652">
    <property type="entry name" value="IF4E"/>
    <property type="match status" value="1"/>
</dbReference>
<feature type="compositionally biased region" description="Low complexity" evidence="2">
    <location>
        <begin position="318"/>
        <end position="327"/>
    </location>
</feature>
<comment type="similarity">
    <text evidence="1">Belongs to the eukaryotic initiation factor 4E family.</text>
</comment>
<proteinExistence type="inferred from homology"/>
<feature type="compositionally biased region" description="Polar residues" evidence="2">
    <location>
        <begin position="267"/>
        <end position="279"/>
    </location>
</feature>
<feature type="compositionally biased region" description="Polar residues" evidence="2">
    <location>
        <begin position="50"/>
        <end position="61"/>
    </location>
</feature>
<evidence type="ECO:0000313" key="4">
    <source>
        <dbReference type="Proteomes" id="UP000054272"/>
    </source>
</evidence>